<protein>
    <submittedName>
        <fullName evidence="1">Uncharacterized protein</fullName>
    </submittedName>
</protein>
<sequence length="134" mass="13912">MSNEYSNNDADASTIGNVASREPDSDHGRTSKLGSGIGNYPPGNDTTSSGGYGSANVWSDRVQRGNPDDSTINSDSPITESQPSGGLIDQSLNGTSLKSGVADAKQGVDEDTRRDIDPLNPYGKSSLDSSSDAR</sequence>
<proteinExistence type="predicted"/>
<reference evidence="1 2" key="1">
    <citation type="journal article" date="2021" name="Appl. Environ. Microbiol.">
        <title>Genetic linkage and physical mapping for an oyster mushroom Pleurotus cornucopiae and QTL analysis for the trait cap color.</title>
        <authorList>
            <person name="Zhang Y."/>
            <person name="Gao W."/>
            <person name="Sonnenberg A."/>
            <person name="Chen Q."/>
            <person name="Zhang J."/>
            <person name="Huang C."/>
        </authorList>
    </citation>
    <scope>NUCLEOTIDE SEQUENCE [LARGE SCALE GENOMIC DNA]</scope>
    <source>
        <strain evidence="1">CCMSSC00406</strain>
    </source>
</reference>
<comment type="caution">
    <text evidence="1">The sequence shown here is derived from an EMBL/GenBank/DDBJ whole genome shotgun (WGS) entry which is preliminary data.</text>
</comment>
<gene>
    <name evidence="1" type="ORF">CCMSSC00406_0007030</name>
</gene>
<dbReference type="EMBL" id="WQMT02000003">
    <property type="protein sequence ID" value="KAG9225199.1"/>
    <property type="molecule type" value="Genomic_DNA"/>
</dbReference>
<evidence type="ECO:0000313" key="1">
    <source>
        <dbReference type="EMBL" id="KAG9225199.1"/>
    </source>
</evidence>
<organism evidence="1 2">
    <name type="scientific">Pleurotus cornucopiae</name>
    <name type="common">Cornucopia mushroom</name>
    <dbReference type="NCBI Taxonomy" id="5321"/>
    <lineage>
        <taxon>Eukaryota</taxon>
        <taxon>Fungi</taxon>
        <taxon>Dikarya</taxon>
        <taxon>Basidiomycota</taxon>
        <taxon>Agaricomycotina</taxon>
        <taxon>Agaricomycetes</taxon>
        <taxon>Agaricomycetidae</taxon>
        <taxon>Agaricales</taxon>
        <taxon>Pleurotineae</taxon>
        <taxon>Pleurotaceae</taxon>
        <taxon>Pleurotus</taxon>
    </lineage>
</organism>
<name>A0ACB7J567_PLECO</name>
<dbReference type="Proteomes" id="UP000824881">
    <property type="component" value="Unassembled WGS sequence"/>
</dbReference>
<evidence type="ECO:0000313" key="2">
    <source>
        <dbReference type="Proteomes" id="UP000824881"/>
    </source>
</evidence>
<accession>A0ACB7J567</accession>
<keyword evidence="2" id="KW-1185">Reference proteome</keyword>